<accession>A0A098BZH6</accession>
<gene>
    <name evidence="1" type="ORF">ING2E5B_1309</name>
</gene>
<dbReference type="EMBL" id="LN515532">
    <property type="protein sequence ID" value="CEA16059.1"/>
    <property type="molecule type" value="Genomic_DNA"/>
</dbReference>
<dbReference type="InterPro" id="IPR021638">
    <property type="entry name" value="DUF3244"/>
</dbReference>
<sequence length="126" mass="14067">MKRIQIAMSALILLIPILLIAGGKKIGEEQSKITLEGDFEDIGINSIRNPIDAFLLQDVIMAEFNKNLGIVQISITDKNEKTLIELSVDTSIKSVEYIQLWGLAPGQYTIVFRNSSGMMYGEFNIF</sequence>
<evidence type="ECO:0000313" key="2">
    <source>
        <dbReference type="Proteomes" id="UP000032417"/>
    </source>
</evidence>
<dbReference type="Gene3D" id="2.60.40.3080">
    <property type="match status" value="1"/>
</dbReference>
<dbReference type="Proteomes" id="UP000032417">
    <property type="component" value="Chromosome 1"/>
</dbReference>
<dbReference type="Pfam" id="PF11589">
    <property type="entry name" value="DUF3244"/>
    <property type="match status" value="1"/>
</dbReference>
<keyword evidence="2" id="KW-1185">Reference proteome</keyword>
<organism evidence="1 2">
    <name type="scientific">Fermentimonas caenicola</name>
    <dbReference type="NCBI Taxonomy" id="1562970"/>
    <lineage>
        <taxon>Bacteria</taxon>
        <taxon>Pseudomonadati</taxon>
        <taxon>Bacteroidota</taxon>
        <taxon>Bacteroidia</taxon>
        <taxon>Bacteroidales</taxon>
        <taxon>Dysgonomonadaceae</taxon>
        <taxon>Fermentimonas</taxon>
    </lineage>
</organism>
<protein>
    <submittedName>
        <fullName evidence="1">Putative membrane protein</fullName>
    </submittedName>
</protein>
<reference evidence="1 2" key="1">
    <citation type="submission" date="2014-08" db="EMBL/GenBank/DDBJ databases">
        <authorList>
            <person name="Wibberg D."/>
        </authorList>
    </citation>
    <scope>NUCLEOTIDE SEQUENCE [LARGE SCALE GENOMIC DNA]</scope>
    <source>
        <strain evidence="2">ING2-E5B</strain>
    </source>
</reference>
<dbReference type="AlphaFoldDB" id="A0A098BZH6"/>
<proteinExistence type="predicted"/>
<dbReference type="HOGENOM" id="CLU_1979510_0_0_10"/>
<evidence type="ECO:0000313" key="1">
    <source>
        <dbReference type="EMBL" id="CEA16059.1"/>
    </source>
</evidence>
<dbReference type="STRING" id="1562970.ING2E5B_1309"/>
<dbReference type="KEGG" id="pbt:ING2E5B_1309"/>
<name>A0A098BZH6_9BACT</name>